<evidence type="ECO:0000259" key="8">
    <source>
        <dbReference type="Pfam" id="PF16355"/>
    </source>
</evidence>
<dbReference type="PANTHER" id="PTHR42732">
    <property type="entry name" value="BETA-GALACTOSIDASE"/>
    <property type="match status" value="1"/>
</dbReference>
<evidence type="ECO:0000256" key="3">
    <source>
        <dbReference type="ARBA" id="ARBA00023295"/>
    </source>
</evidence>
<evidence type="ECO:0000256" key="1">
    <source>
        <dbReference type="ARBA" id="ARBA00007401"/>
    </source>
</evidence>
<evidence type="ECO:0000259" key="9">
    <source>
        <dbReference type="Pfam" id="PF18565"/>
    </source>
</evidence>
<evidence type="ECO:0000256" key="4">
    <source>
        <dbReference type="SAM" id="SignalP"/>
    </source>
</evidence>
<dbReference type="SUPFAM" id="SSF51445">
    <property type="entry name" value="(Trans)glycosidases"/>
    <property type="match status" value="1"/>
</dbReference>
<gene>
    <name evidence="10" type="ORF">DI555_00065</name>
</gene>
<dbReference type="PROSITE" id="PS00608">
    <property type="entry name" value="GLYCOSYL_HYDROL_F2_2"/>
    <property type="match status" value="1"/>
</dbReference>
<comment type="caution">
    <text evidence="10">The sequence shown here is derived from an EMBL/GenBank/DDBJ whole genome shotgun (WGS) entry which is preliminary data.</text>
</comment>
<dbReference type="SUPFAM" id="SSF49303">
    <property type="entry name" value="beta-Galactosidase/glucuronidase domain"/>
    <property type="match status" value="1"/>
</dbReference>
<dbReference type="InterPro" id="IPR008979">
    <property type="entry name" value="Galactose-bd-like_sf"/>
</dbReference>
<dbReference type="InterPro" id="IPR032311">
    <property type="entry name" value="DUF4982"/>
</dbReference>
<feature type="domain" description="Glycoside hydrolase family 2 catalytic" evidence="6">
    <location>
        <begin position="357"/>
        <end position="591"/>
    </location>
</feature>
<dbReference type="PROSITE" id="PS51318">
    <property type="entry name" value="TAT"/>
    <property type="match status" value="1"/>
</dbReference>
<reference evidence="10 11" key="1">
    <citation type="submission" date="2017-08" db="EMBL/GenBank/DDBJ databases">
        <title>Infants hospitalized years apart are colonized by the same room-sourced microbial strains.</title>
        <authorList>
            <person name="Brooks B."/>
            <person name="Olm M.R."/>
            <person name="Firek B.A."/>
            <person name="Baker R."/>
            <person name="Thomas B.C."/>
            <person name="Morowitz M.J."/>
            <person name="Banfield J.F."/>
        </authorList>
    </citation>
    <scope>NUCLEOTIDE SEQUENCE [LARGE SCALE GENOMIC DNA]</scope>
    <source>
        <strain evidence="10">S2_005_002_R2_33</strain>
    </source>
</reference>
<dbReference type="PANTHER" id="PTHR42732:SF1">
    <property type="entry name" value="BETA-MANNOSIDASE"/>
    <property type="match status" value="1"/>
</dbReference>
<keyword evidence="2" id="KW-0378">Hydrolase</keyword>
<dbReference type="InterPro" id="IPR048230">
    <property type="entry name" value="GalA-like"/>
</dbReference>
<proteinExistence type="inferred from homology"/>
<dbReference type="InterPro" id="IPR017853">
    <property type="entry name" value="GH"/>
</dbReference>
<feature type="domain" description="Glycoside hydrolase family 2 immunoglobulin-like beta-sandwich" evidence="5">
    <location>
        <begin position="242"/>
        <end position="347"/>
    </location>
</feature>
<dbReference type="InterPro" id="IPR006103">
    <property type="entry name" value="Glyco_hydro_2_cat"/>
</dbReference>
<evidence type="ECO:0000313" key="10">
    <source>
        <dbReference type="EMBL" id="PZQ57385.1"/>
    </source>
</evidence>
<keyword evidence="4" id="KW-0732">Signal</keyword>
<comment type="similarity">
    <text evidence="1">Belongs to the glycosyl hydrolase 2 family.</text>
</comment>
<dbReference type="Gene3D" id="3.20.20.80">
    <property type="entry name" value="Glycosidases"/>
    <property type="match status" value="1"/>
</dbReference>
<dbReference type="InterPro" id="IPR051913">
    <property type="entry name" value="GH2_Domain-Containing"/>
</dbReference>
<dbReference type="InterPro" id="IPR006102">
    <property type="entry name" value="Ig-like_GH2"/>
</dbReference>
<dbReference type="AlphaFoldDB" id="A0A2W5P3G5"/>
<dbReference type="Pfam" id="PF18565">
    <property type="entry name" value="Glyco_hydro2_C5"/>
    <property type="match status" value="1"/>
</dbReference>
<evidence type="ECO:0000256" key="2">
    <source>
        <dbReference type="ARBA" id="ARBA00022801"/>
    </source>
</evidence>
<dbReference type="InterPro" id="IPR006101">
    <property type="entry name" value="Glyco_hydro_2"/>
</dbReference>
<dbReference type="Pfam" id="PF02836">
    <property type="entry name" value="Glyco_hydro_2_C"/>
    <property type="match status" value="1"/>
</dbReference>
<evidence type="ECO:0000259" key="5">
    <source>
        <dbReference type="Pfam" id="PF00703"/>
    </source>
</evidence>
<dbReference type="InterPro" id="IPR036156">
    <property type="entry name" value="Beta-gal/glucu_dom_sf"/>
</dbReference>
<dbReference type="Proteomes" id="UP000249082">
    <property type="component" value="Unassembled WGS sequence"/>
</dbReference>
<dbReference type="InterPro" id="IPR006311">
    <property type="entry name" value="TAT_signal"/>
</dbReference>
<dbReference type="NCBIfam" id="NF041462">
    <property type="entry name" value="GalA"/>
    <property type="match status" value="1"/>
</dbReference>
<sequence length="971" mass="106123">MKRRELLLRGASTGAVATLLPAFSAPAFAAPAKAFGPGMPDGLPMPAALPGPSPRLPETDPSRTLLEHGWRFHEGEVPVPEPTDHNATYLSVKAGNARGAAALAFDDSDWQAVDLPHDWAIAQDVNENANVSQGYRPRGIGWYRRLLRLDESQKGRRLELHFDGIATHATIWVNGSEVAHSWSGYSSVIVDLTPFARFGDEVNWIAVRVDATAREGWWYEGAGLYRHVWLVSRPAVSIETDGVYCDPVAQDDGTWHVPVAISLSNVGESMAQAEISTRLLDPEGREIHRTGGTITVPPLEQAQVVNTFDPGKVRLWSPDSPTLYCVEVDLLHEGKAVDTRRQFIGFRTVRFDPARGMILNGVETKLKGVCIHQDHTGVGTAIPDALALWRLQRLKAMGCNAIRMSHNAPAKEVLDWCDRLGFVVMGENRLFNPAPDYLAQLEWMVRRDRNHPSIVLWSVFNEEPMQGTHAGVEMVRRMRKAVRKLDTQRPVTAAMNGSFYNPENVSTVVDVMGFNYYQGDYDKFHALHPDKPITSSEDTSAYETRGAFESIPAQQVITSFDKEAASWGATHRDTWKMIAERPFVAGGFVWTGFDYHGEPTPYAWPSTSSFFGVMDICGFPKTAFGIHSAHWRDDAPVIWLAPHWNWSGREGQTLEVFAITNAEAIELRLNGEVIERVPAADQIMGHTFQVPYRPGRIEALALRGGKVVVSAVHETTGEPVALRLTPARQALASDGEDVQAITVDCVDARGRHVPTANIPVDFTVSGGRIIGLGNGNPNDHSSEKGNKRALFNGLAQVIVEGDASGQRLTLEARTQGLRSARLSLARAPREPRAQVPVVPAEMPIADWRRSALFPQRPDPALGPVDGDNNSWDFVRSGIAAPAGNAGWRSYRTRFTPWKKVAAAGGALHFAEITGAAEVWLDGKLAARKTDAAVGALTATIPPGSGVRTLVVLVQAAEGKPSGLTGRVYVSA</sequence>
<accession>A0A2W5P3G5</accession>
<dbReference type="Gene3D" id="2.60.120.260">
    <property type="entry name" value="Galactose-binding domain-like"/>
    <property type="match status" value="1"/>
</dbReference>
<dbReference type="Pfam" id="PF00703">
    <property type="entry name" value="Glyco_hydro_2"/>
    <property type="match status" value="1"/>
</dbReference>
<evidence type="ECO:0000259" key="6">
    <source>
        <dbReference type="Pfam" id="PF02836"/>
    </source>
</evidence>
<dbReference type="InterPro" id="IPR023232">
    <property type="entry name" value="Glyco_hydro_2_AS"/>
</dbReference>
<dbReference type="SUPFAM" id="SSF49785">
    <property type="entry name" value="Galactose-binding domain-like"/>
    <property type="match status" value="1"/>
</dbReference>
<protein>
    <submittedName>
        <fullName evidence="10">Beta-galactosidase</fullName>
    </submittedName>
</protein>
<feature type="domain" description="Glycosyl hydrolases family 2 sugar binding" evidence="7">
    <location>
        <begin position="138"/>
        <end position="234"/>
    </location>
</feature>
<dbReference type="PRINTS" id="PR00132">
    <property type="entry name" value="GLHYDRLASE2"/>
</dbReference>
<name>A0A2W5P3G5_9SPHN</name>
<dbReference type="GO" id="GO:0005975">
    <property type="term" value="P:carbohydrate metabolic process"/>
    <property type="evidence" value="ECO:0007669"/>
    <property type="project" value="InterPro"/>
</dbReference>
<dbReference type="Pfam" id="PF16355">
    <property type="entry name" value="DUF4982"/>
    <property type="match status" value="1"/>
</dbReference>
<dbReference type="InterPro" id="IPR040605">
    <property type="entry name" value="Glyco_hydro2_dom5"/>
</dbReference>
<dbReference type="Pfam" id="PF02837">
    <property type="entry name" value="Glyco_hydro_2_N"/>
    <property type="match status" value="1"/>
</dbReference>
<feature type="signal peptide" evidence="4">
    <location>
        <begin position="1"/>
        <end position="29"/>
    </location>
</feature>
<feature type="chain" id="PRO_5015979130" evidence="4">
    <location>
        <begin position="30"/>
        <end position="971"/>
    </location>
</feature>
<feature type="domain" description="DUF4982" evidence="8">
    <location>
        <begin position="651"/>
        <end position="708"/>
    </location>
</feature>
<feature type="domain" description="Glycoside hydrolase family 2" evidence="9">
    <location>
        <begin position="722"/>
        <end position="822"/>
    </location>
</feature>
<dbReference type="EMBL" id="QFPX01000001">
    <property type="protein sequence ID" value="PZQ57385.1"/>
    <property type="molecule type" value="Genomic_DNA"/>
</dbReference>
<dbReference type="GO" id="GO:0004553">
    <property type="term" value="F:hydrolase activity, hydrolyzing O-glycosyl compounds"/>
    <property type="evidence" value="ECO:0007669"/>
    <property type="project" value="InterPro"/>
</dbReference>
<dbReference type="InterPro" id="IPR013783">
    <property type="entry name" value="Ig-like_fold"/>
</dbReference>
<dbReference type="InterPro" id="IPR006104">
    <property type="entry name" value="Glyco_hydro_2_N"/>
</dbReference>
<organism evidence="10 11">
    <name type="scientific">Novosphingobium pentaromativorans</name>
    <dbReference type="NCBI Taxonomy" id="205844"/>
    <lineage>
        <taxon>Bacteria</taxon>
        <taxon>Pseudomonadati</taxon>
        <taxon>Pseudomonadota</taxon>
        <taxon>Alphaproteobacteria</taxon>
        <taxon>Sphingomonadales</taxon>
        <taxon>Sphingomonadaceae</taxon>
        <taxon>Novosphingobium</taxon>
    </lineage>
</organism>
<evidence type="ECO:0000313" key="11">
    <source>
        <dbReference type="Proteomes" id="UP000249082"/>
    </source>
</evidence>
<dbReference type="Gene3D" id="2.60.40.10">
    <property type="entry name" value="Immunoglobulins"/>
    <property type="match status" value="3"/>
</dbReference>
<evidence type="ECO:0000259" key="7">
    <source>
        <dbReference type="Pfam" id="PF02837"/>
    </source>
</evidence>
<keyword evidence="3" id="KW-0326">Glycosidase</keyword>